<name>A0A0L1I6D5_PLAFA</name>
<dbReference type="Gene3D" id="1.20.58.830">
    <property type="match status" value="3"/>
</dbReference>
<feature type="compositionally biased region" description="Polar residues" evidence="1">
    <location>
        <begin position="920"/>
        <end position="950"/>
    </location>
</feature>
<dbReference type="Gene3D" id="1.20.58.1930">
    <property type="match status" value="1"/>
</dbReference>
<dbReference type="Pfam" id="PF15445">
    <property type="entry name" value="ATS"/>
    <property type="match status" value="1"/>
</dbReference>
<dbReference type="Pfam" id="PF05424">
    <property type="entry name" value="Duffy_binding"/>
    <property type="match status" value="2"/>
</dbReference>
<dbReference type="Proteomes" id="UP000054562">
    <property type="component" value="Unassembled WGS sequence"/>
</dbReference>
<feature type="region of interest" description="Disordered" evidence="1">
    <location>
        <begin position="2069"/>
        <end position="2109"/>
    </location>
</feature>
<evidence type="ECO:0000259" key="5">
    <source>
        <dbReference type="Pfam" id="PF15447"/>
    </source>
</evidence>
<evidence type="ECO:0000256" key="1">
    <source>
        <dbReference type="SAM" id="MobiDB-lite"/>
    </source>
</evidence>
<feature type="domain" description="Duffy-binding-like" evidence="8">
    <location>
        <begin position="1175"/>
        <end position="1325"/>
    </location>
</feature>
<feature type="compositionally biased region" description="Polar residues" evidence="1">
    <location>
        <begin position="899"/>
        <end position="910"/>
    </location>
</feature>
<feature type="region of interest" description="Disordered" evidence="1">
    <location>
        <begin position="828"/>
        <end position="884"/>
    </location>
</feature>
<feature type="compositionally biased region" description="Polar residues" evidence="1">
    <location>
        <begin position="2072"/>
        <end position="2091"/>
    </location>
</feature>
<feature type="compositionally biased region" description="Polar residues" evidence="1">
    <location>
        <begin position="1682"/>
        <end position="1693"/>
    </location>
</feature>
<feature type="compositionally biased region" description="Acidic residues" evidence="1">
    <location>
        <begin position="764"/>
        <end position="784"/>
    </location>
</feature>
<dbReference type="FunFam" id="1.20.58.830:FF:000004">
    <property type="entry name" value="Erythrocyte membrane protein 1, PfEMP1"/>
    <property type="match status" value="1"/>
</dbReference>
<feature type="compositionally biased region" description="Acidic residues" evidence="1">
    <location>
        <begin position="1609"/>
        <end position="1618"/>
    </location>
</feature>
<evidence type="ECO:0000259" key="8">
    <source>
        <dbReference type="Pfam" id="PF22672"/>
    </source>
</evidence>
<reference evidence="10" key="2">
    <citation type="submission" date="2015-07" db="EMBL/GenBank/DDBJ databases">
        <title>The genome sequence of Plasmodium falciparum IGH-CR14.</title>
        <authorList>
            <consortium name="The Broad Institute Genome Sequencing Platform"/>
            <person name="Volkman S.K."/>
            <person name="Neafsey D.E."/>
            <person name="Dash A.P."/>
            <person name="Chitnis C.E."/>
            <person name="Hartl D.L."/>
            <person name="Young S.K."/>
            <person name="Kodira C.D."/>
            <person name="Zeng Q."/>
            <person name="Koehrsen M."/>
            <person name="Godfrey P."/>
            <person name="Alvarado L."/>
            <person name="Berlin A."/>
            <person name="Borenstein D."/>
            <person name="Chen Z."/>
            <person name="Engels R."/>
            <person name="Freedman E."/>
            <person name="Gellesch M."/>
            <person name="Goldberg J."/>
            <person name="Griggs A."/>
            <person name="Gujja S."/>
            <person name="Heiman D."/>
            <person name="Hepburn T."/>
            <person name="Howarth C."/>
            <person name="Jen D."/>
            <person name="Larson L."/>
            <person name="Lewis B."/>
            <person name="Mehta T."/>
            <person name="Park D."/>
            <person name="Pearson M."/>
            <person name="Roberts A."/>
            <person name="Saif S."/>
            <person name="Shea T."/>
            <person name="Shenoy N."/>
            <person name="Sisk P."/>
            <person name="Stolte C."/>
            <person name="Sykes S."/>
            <person name="Walk T."/>
            <person name="White J."/>
            <person name="Yandava C."/>
            <person name="Wirth D.F."/>
            <person name="Nusbaum C."/>
            <person name="Birren B."/>
        </authorList>
    </citation>
    <scope>NUCLEOTIDE SEQUENCE [LARGE SCALE GENOMIC DNA]</scope>
    <source>
        <strain evidence="10">IGH-CR14</strain>
    </source>
</reference>
<dbReference type="Pfam" id="PF18562">
    <property type="entry name" value="CIDR1_gamma"/>
    <property type="match status" value="1"/>
</dbReference>
<dbReference type="InterPro" id="IPR049158">
    <property type="entry name" value="PfEMP1_CIDRalpha1_dom"/>
</dbReference>
<feature type="domain" description="Duffy-antigen binding" evidence="3">
    <location>
        <begin position="881"/>
        <end position="1081"/>
    </location>
</feature>
<feature type="region of interest" description="Disordered" evidence="1">
    <location>
        <begin position="899"/>
        <end position="953"/>
    </location>
</feature>
<evidence type="ECO:0000313" key="10">
    <source>
        <dbReference type="Proteomes" id="UP000054562"/>
    </source>
</evidence>
<feature type="region of interest" description="Disordered" evidence="1">
    <location>
        <begin position="981"/>
        <end position="1016"/>
    </location>
</feature>
<dbReference type="InterPro" id="IPR044932">
    <property type="entry name" value="PfEMP1_ATS_sf"/>
</dbReference>
<feature type="compositionally biased region" description="Polar residues" evidence="1">
    <location>
        <begin position="998"/>
        <end position="1013"/>
    </location>
</feature>
<dbReference type="FunFam" id="1.20.58.830:FF:000002">
    <property type="entry name" value="Erythrocyte membrane protein 1, PfEMP1"/>
    <property type="match status" value="1"/>
</dbReference>
<reference evidence="10" key="1">
    <citation type="submission" date="2015-07" db="EMBL/GenBank/DDBJ databases">
        <title>Annotation of Plasmodium falciparum IGH-CR14.</title>
        <authorList>
            <consortium name="The Broad Institute Genome Sequencing Platform"/>
            <person name="Volkman S.K."/>
            <person name="Neafsey D.E."/>
            <person name="Dash A.P."/>
            <person name="Chitnis C.E."/>
            <person name="Hartl D.L."/>
            <person name="Young S.K."/>
            <person name="Zeng Q."/>
            <person name="Koehrsen M."/>
            <person name="Alvarado L."/>
            <person name="Berlin A."/>
            <person name="Borenstein D."/>
            <person name="Chapman S.B."/>
            <person name="Chen Z."/>
            <person name="Engels R."/>
            <person name="Freedman E."/>
            <person name="Gellesch M."/>
            <person name="Goldberg J."/>
            <person name="Griggs A."/>
            <person name="Gujja S."/>
            <person name="Heilman E.R."/>
            <person name="Heiman D.I."/>
            <person name="Howarth C."/>
            <person name="Jen D."/>
            <person name="Larson L."/>
            <person name="Mehta T."/>
            <person name="Neiman D."/>
            <person name="Park D."/>
            <person name="Pearson M."/>
            <person name="Roberts A."/>
            <person name="Saif S."/>
            <person name="Shea T."/>
            <person name="Shenoy N."/>
            <person name="Sisk P."/>
            <person name="Stolte C."/>
            <person name="Sykes S."/>
            <person name="Walk T."/>
            <person name="White J."/>
            <person name="Yandava C."/>
            <person name="Haas B."/>
            <person name="Henn M.R."/>
            <person name="Nusbaum C."/>
            <person name="Birren B."/>
        </authorList>
    </citation>
    <scope>NUCLEOTIDE SEQUENCE [LARGE SCALE GENOMIC DNA]</scope>
    <source>
        <strain evidence="10">IGH-CR14</strain>
    </source>
</reference>
<dbReference type="InterPro" id="IPR008602">
    <property type="entry name" value="Duffy-antigen-binding"/>
</dbReference>
<dbReference type="InterPro" id="IPR029211">
    <property type="entry name" value="PfEMP1_ATS"/>
</dbReference>
<feature type="compositionally biased region" description="Pro residues" evidence="1">
    <location>
        <begin position="1699"/>
        <end position="1720"/>
    </location>
</feature>
<dbReference type="GO" id="GO:0016020">
    <property type="term" value="C:membrane"/>
    <property type="evidence" value="ECO:0007669"/>
    <property type="project" value="InterPro"/>
</dbReference>
<feature type="domain" description="PfEMP1 CIDRalpha1" evidence="7">
    <location>
        <begin position="518"/>
        <end position="572"/>
    </location>
</feature>
<feature type="domain" description="Duffy-binding-like" evidence="2">
    <location>
        <begin position="1447"/>
        <end position="1594"/>
    </location>
</feature>
<dbReference type="Pfam" id="PF21807">
    <property type="entry name" value="PfEMP1_CIDRalpha1_dom"/>
    <property type="match status" value="1"/>
</dbReference>
<protein>
    <submittedName>
        <fullName evidence="9">Erythrocyte membrane protein 1</fullName>
    </submittedName>
</protein>
<feature type="compositionally biased region" description="Low complexity" evidence="1">
    <location>
        <begin position="785"/>
        <end position="799"/>
    </location>
</feature>
<feature type="domain" description="Duffy-binding-like" evidence="2">
    <location>
        <begin position="584"/>
        <end position="738"/>
    </location>
</feature>
<dbReference type="Gene3D" id="1.20.1310.20">
    <property type="entry name" value="Duffy-antigen binding domain"/>
    <property type="match status" value="2"/>
</dbReference>
<dbReference type="InterPro" id="IPR041480">
    <property type="entry name" value="CIDR1_gamma"/>
</dbReference>
<dbReference type="EMBL" id="GG665005">
    <property type="protein sequence ID" value="KNG74785.1"/>
    <property type="molecule type" value="Genomic_DNA"/>
</dbReference>
<dbReference type="InterPro" id="IPR004258">
    <property type="entry name" value="DBL"/>
</dbReference>
<gene>
    <name evidence="9" type="ORF">PFMG_00980</name>
</gene>
<feature type="compositionally biased region" description="Polar residues" evidence="1">
    <location>
        <begin position="2100"/>
        <end position="2109"/>
    </location>
</feature>
<dbReference type="FunFam" id="1.20.58.1930:FF:000001">
    <property type="entry name" value="Erythrocyte membrane protein 1, PfEMP1"/>
    <property type="match status" value="1"/>
</dbReference>
<feature type="domain" description="Duffy-antigen binding" evidence="3">
    <location>
        <begin position="114"/>
        <end position="304"/>
    </location>
</feature>
<feature type="domain" description="Cysteine-rich interdomain region 1 gamma" evidence="6">
    <location>
        <begin position="1373"/>
        <end position="1431"/>
    </location>
</feature>
<evidence type="ECO:0000259" key="2">
    <source>
        <dbReference type="Pfam" id="PF03011"/>
    </source>
</evidence>
<dbReference type="Pfam" id="PF15447">
    <property type="entry name" value="NTS"/>
    <property type="match status" value="1"/>
</dbReference>
<feature type="compositionally biased region" description="Low complexity" evidence="1">
    <location>
        <begin position="1075"/>
        <end position="1084"/>
    </location>
</feature>
<dbReference type="InterPro" id="IPR054595">
    <property type="entry name" value="DBL_C"/>
</dbReference>
<feature type="compositionally biased region" description="Pro residues" evidence="1">
    <location>
        <begin position="1085"/>
        <end position="1094"/>
    </location>
</feature>
<dbReference type="Gene3D" id="1.10.1900.40">
    <property type="entry name" value="Acidic terminal segments, variant surface antigen of PfEMP1"/>
    <property type="match status" value="2"/>
</dbReference>
<accession>A0A0L1I6D5</accession>
<feature type="domain" description="Plasmodium falciparum erythrocyte membrane protein 1 acidic terminal segment" evidence="4">
    <location>
        <begin position="1735"/>
        <end position="2213"/>
    </location>
</feature>
<feature type="region of interest" description="Disordered" evidence="1">
    <location>
        <begin position="1587"/>
        <end position="1724"/>
    </location>
</feature>
<evidence type="ECO:0000259" key="3">
    <source>
        <dbReference type="Pfam" id="PF05424"/>
    </source>
</evidence>
<feature type="compositionally biased region" description="Low complexity" evidence="1">
    <location>
        <begin position="866"/>
        <end position="880"/>
    </location>
</feature>
<feature type="domain" description="Duffy-binding-like" evidence="8">
    <location>
        <begin position="308"/>
        <end position="457"/>
    </location>
</feature>
<evidence type="ECO:0000259" key="4">
    <source>
        <dbReference type="Pfam" id="PF15445"/>
    </source>
</evidence>
<dbReference type="FunFam" id="1.10.1900.40:FF:000005">
    <property type="entry name" value="Erythrocyte membrane protein 1, PfEMP1"/>
    <property type="match status" value="1"/>
</dbReference>
<feature type="domain" description="Plasmodium falciparum erythrocyte membrane protein-1 N-terminal segment" evidence="5">
    <location>
        <begin position="18"/>
        <end position="50"/>
    </location>
</feature>
<feature type="compositionally biased region" description="Basic and acidic residues" evidence="1">
    <location>
        <begin position="1638"/>
        <end position="1668"/>
    </location>
</feature>
<dbReference type="Pfam" id="PF03011">
    <property type="entry name" value="PFEMP"/>
    <property type="match status" value="2"/>
</dbReference>
<evidence type="ECO:0000313" key="9">
    <source>
        <dbReference type="EMBL" id="KNG74785.1"/>
    </source>
</evidence>
<feature type="compositionally biased region" description="Polar residues" evidence="1">
    <location>
        <begin position="1587"/>
        <end position="1596"/>
    </location>
</feature>
<feature type="compositionally biased region" description="Basic and acidic residues" evidence="1">
    <location>
        <begin position="844"/>
        <end position="865"/>
    </location>
</feature>
<dbReference type="InterPro" id="IPR029210">
    <property type="entry name" value="PfEMP1_NTS"/>
</dbReference>
<feature type="region of interest" description="Disordered" evidence="1">
    <location>
        <begin position="733"/>
        <end position="799"/>
    </location>
</feature>
<dbReference type="SUPFAM" id="SSF140924">
    <property type="entry name" value="Duffy binding domain-like"/>
    <property type="match status" value="4"/>
</dbReference>
<dbReference type="FunFam" id="1.10.1900.40:FF:000001">
    <property type="entry name" value="Erythrocyte membrane protein 1"/>
    <property type="match status" value="1"/>
</dbReference>
<evidence type="ECO:0000259" key="6">
    <source>
        <dbReference type="Pfam" id="PF18562"/>
    </source>
</evidence>
<dbReference type="InterPro" id="IPR042202">
    <property type="entry name" value="Duffy-ag-bd_sf"/>
</dbReference>
<dbReference type="GO" id="GO:0046789">
    <property type="term" value="F:host cell surface receptor binding"/>
    <property type="evidence" value="ECO:0007669"/>
    <property type="project" value="InterPro"/>
</dbReference>
<feature type="compositionally biased region" description="Basic and acidic residues" evidence="1">
    <location>
        <begin position="753"/>
        <end position="763"/>
    </location>
</feature>
<organism evidence="9 10">
    <name type="scientific">Plasmodium falciparum IGH-CR14</name>
    <dbReference type="NCBI Taxonomy" id="580059"/>
    <lineage>
        <taxon>Eukaryota</taxon>
        <taxon>Sar</taxon>
        <taxon>Alveolata</taxon>
        <taxon>Apicomplexa</taxon>
        <taxon>Aconoidasida</taxon>
        <taxon>Haemosporida</taxon>
        <taxon>Plasmodiidae</taxon>
        <taxon>Plasmodium</taxon>
        <taxon>Plasmodium (Laverania)</taxon>
    </lineage>
</organism>
<dbReference type="Pfam" id="PF22672">
    <property type="entry name" value="DBL_C"/>
    <property type="match status" value="2"/>
</dbReference>
<feature type="region of interest" description="Disordered" evidence="1">
    <location>
        <begin position="1075"/>
        <end position="1107"/>
    </location>
</feature>
<sequence>MAHKKPSPQAYNNVKNTKELFDLIGKYIKEKVHSEALDHSKSELHGFLSKVVFSGGEKTKVFKECDIDKEFETNVTDGNSDPCGNRPNVRFSDIYEGQCTDSKIRGNDQKQKIGACAPLRRLSLCDTNLEHIDAEKIKNTHSLYVDVLLAAKHEGQMIANKLQEYDATNYESRICTELARSFADIGDIIRGKDLYLGNKKRNENLREKQKLEIKLKSFFEQIYNSLEEKEKKHYGGDENYFQLREDWWDLNRHDVWKAITCSAPNEAKYNVIASDGTTTKSNYKKCRNVADVTTYFDYVPQFLRWFEEWAEDFCRKKKKYVDIVKTYCRGVYNNEPRYCSRNGHDCEQTINKIGKLVIDKGCINCLYACNGYEKWIDNKKKEFLKQKEKYAKEVSGNSRKKRSELINKYEGYDRKFYKELQEHYSIVDKFLNLLNKENECTNIDTEGGKIDFTKPNDADDDNNNDKEKGTFYRSIYCQVCPNCGVKHTGKGEFTEKVKNNGNCEDEQLYEPPEDIEPTEINVLISGDGNDDIGKKLEQFCTESQNESLYEEWKCYYKDAQNEACILNKQIDNKVVKKQKSYNNFFLFWVAHMLKDSIHWRTKRLKRCLKNKKTCGNNKCNTDCECFQRWVKQKKDEWDEIKEHFKKQNDIGQKGVPIEFTHDGVLEWNLKLQFLNEDSTQDKQNSLNAEEIRHLREMLKETGFDGGSGIGGVTGKRTIMDKLIEHEERIVNECKKCQDPQQPPKPSSDGGARSAEHPDAVPVEHDDEDDDHSSEDSEDEGEEGTEAASETETVEAVTPTTQDTVDVCKIVETLFKDVTSLQAACEQKYGPKAPTSWKCVPTTSGDEKTTSGDKDGAGPTRAKRDASTVTATGASDTTGGSICVPPRRRRLYVGKLEQWANSSGNDTQDSGEATVVGSETAKGSTTQSPPGETSSQGDKSPQGSPPATSSGSHRDPLLTAFVESAAVETFFLWHRYKKEWEHRNKKPQDGLAGGPQLPNGGTLSGEQNPQNQLQKGDIPTDFLRQMFYTLGDYRDILFSGSKDEKSGVKDIFSGDKEMAQREKEIKGAIQKFFEQSGNNQESGSSPSPPPGPKDPSQPGDKQSENGDKTIEKDGAVYEKFFGENNKGTPGTYQSTYKTQYDYKTVKLDNSGTEDPLNNPKLSDFVEIPTFFRWLHEWGSDFCGKRARMLKNVKDNCRDGIYGERYSSGDGENCEKIGPQKDKTFSTFDYPSCAEECRKYRKWIDIKFDEFHNQKSIYQAEHDKLKANHNGDNNCCEQIEKKKNAAEFLKELKHCKDGQTGGEKVTEEDKKNNKIDFSEPLETFTRSTYCKTCPLKGVTCSRGSRRSGGKDPCTAVNGNNWESVFNSINGNGENTTDITVEMIDRRAPFIKNYLGNSPDSLFKTSRLFKGLRVQNWKCKFNKAQNKDVCKLDKFEKNIDLNEYTTFKVFLIYWLQDFIEGYYILKKKRIIDLCTKNGGETCNGQPKNYCACVKEWVDQKITEWRKIKDHFKDRKSDDGDNILSKVKNFLEELIPQISAANDKKKSYDELKKLEKSLGCNCAGRAENSKEDEKKDIVLCLLKKLEKKISECTSQSSGSPEAQCDSLAPIDTPPEEPFEEENPVTQPNICPKVETTEETVVEEEKCEQADTPSEKDKTEDEGDKDKKDDSEKTSTSSTDQEIVGPTSPSGNSENPEQTEVKPPTKPQPPSPPSIPQPRPNPPPQLLDDPLLKTALMTSTLAWSVGIGFAAFTYFYLKKKTKASVGKLFQILQIPKSDYGIPTKLSPNRYIPYTSGKYRGKRYIYLEGDSGTDSGYTDHYSDITSSSESEYEELDINDIYVPGSPKYKTLIEVVLEPSGKLSGNTIPTSGKNTTASDTQNDIQNDIQNDGIPSSKITDNEWNTLKDEFISQYLQSEQPKDVPNDYRSGDIPFNTQPNTLYFDKPQEKPFITSIHDRNLYTGEEISYNVNMSTNSMDDPKYVSNNVYSGIDLINDSLSGNQHIDIYDEILKRKENELFGTNHVKQTSIHSVAKNTNSDPIHNQLELFHKWLDRHRDMCEKWENHHERLAKLKEEWENDTSTSGNTHPSGNTPPTSDIPSGKLSDIPSDNNIPSSNQILNTDVSIQIHMDDPKPINEFSNMDTYPNNSSMDTILDDLDKPFNEPYYYDMYDDDIYYDVHDHDTSTVDTNAMDVPSKVQIEMDVNTKLVKEKYPIGDVWDI</sequence>
<proteinExistence type="predicted"/>
<evidence type="ECO:0000259" key="7">
    <source>
        <dbReference type="Pfam" id="PF21807"/>
    </source>
</evidence>